<proteinExistence type="predicted"/>
<dbReference type="AlphaFoldDB" id="A0A2K2U2C8"/>
<organism evidence="1 2">
    <name type="scientific">Rubneribacter badeniensis</name>
    <dbReference type="NCBI Taxonomy" id="2070688"/>
    <lineage>
        <taxon>Bacteria</taxon>
        <taxon>Bacillati</taxon>
        <taxon>Actinomycetota</taxon>
        <taxon>Coriobacteriia</taxon>
        <taxon>Eggerthellales</taxon>
        <taxon>Eggerthellaceae</taxon>
        <taxon>Rubneribacter</taxon>
    </lineage>
</organism>
<dbReference type="PANTHER" id="PTHR41791">
    <property type="entry name" value="SSL7039 PROTEIN"/>
    <property type="match status" value="1"/>
</dbReference>
<reference evidence="1 2" key="1">
    <citation type="journal article" date="2018" name="Int. J. Syst. Evol. Microbiol.">
        <title>Rubneribacter badeniensis gen. nov., sp. nov. and Enteroscipio rubneri gen. nov., sp. nov., new members of the Eggerthellaceae isolated from human faeces.</title>
        <authorList>
            <person name="Danylec N."/>
            <person name="Gobl A."/>
            <person name="Stoll D.A."/>
            <person name="Hetzer B."/>
            <person name="Kulling S.E."/>
            <person name="Huch M."/>
        </authorList>
    </citation>
    <scope>NUCLEOTIDE SEQUENCE [LARGE SCALE GENOMIC DNA]</scope>
    <source>
        <strain evidence="1 2">ResAG-85</strain>
    </source>
</reference>
<accession>A0A2K2U2C8</accession>
<keyword evidence="2" id="KW-1185">Reference proteome</keyword>
<dbReference type="PIRSF" id="PIRSF028744">
    <property type="entry name" value="Addict_mod_HI1419"/>
    <property type="match status" value="1"/>
</dbReference>
<dbReference type="SUPFAM" id="SSF143011">
    <property type="entry name" value="RelE-like"/>
    <property type="match status" value="1"/>
</dbReference>
<comment type="caution">
    <text evidence="1">The sequence shown here is derived from an EMBL/GenBank/DDBJ whole genome shotgun (WGS) entry which is preliminary data.</text>
</comment>
<gene>
    <name evidence="1" type="ORF">C2L80_12330</name>
</gene>
<dbReference type="InterPro" id="IPR009241">
    <property type="entry name" value="HigB-like"/>
</dbReference>
<dbReference type="Proteomes" id="UP000236488">
    <property type="component" value="Unassembled WGS sequence"/>
</dbReference>
<dbReference type="NCBIfam" id="TIGR02683">
    <property type="entry name" value="upstrm_HI1419"/>
    <property type="match status" value="1"/>
</dbReference>
<dbReference type="PANTHER" id="PTHR41791:SF1">
    <property type="entry name" value="SSL7039 PROTEIN"/>
    <property type="match status" value="1"/>
</dbReference>
<dbReference type="RefSeq" id="WP_087198710.1">
    <property type="nucleotide sequence ID" value="NZ_PPEL01000108.1"/>
</dbReference>
<dbReference type="EMBL" id="PPEL01000108">
    <property type="protein sequence ID" value="PNV64368.1"/>
    <property type="molecule type" value="Genomic_DNA"/>
</dbReference>
<dbReference type="Pfam" id="PF05973">
    <property type="entry name" value="Gp49"/>
    <property type="match status" value="1"/>
</dbReference>
<protein>
    <submittedName>
        <fullName evidence="1">Type II toxin-antitoxin system RelE/ParE family toxin</fullName>
    </submittedName>
</protein>
<name>A0A2K2U2C8_9ACTN</name>
<evidence type="ECO:0000313" key="1">
    <source>
        <dbReference type="EMBL" id="PNV64368.1"/>
    </source>
</evidence>
<evidence type="ECO:0000313" key="2">
    <source>
        <dbReference type="Proteomes" id="UP000236488"/>
    </source>
</evidence>
<dbReference type="InterPro" id="IPR035093">
    <property type="entry name" value="RelE/ParE_toxin_dom_sf"/>
</dbReference>
<sequence>MLEILQTDEFIKWMKRLRDADARARINVRIRRISLTGNFGDTKPVGDGVYELRIDYGPGYRVYYSQHRSEVVLLLIGGDKSSQQKDIDKAKRLNAEYEG</sequence>
<dbReference type="InterPro" id="IPR014056">
    <property type="entry name" value="TypeIITA-like_toxin_pred"/>
</dbReference>